<dbReference type="Proteomes" id="UP000708208">
    <property type="component" value="Unassembled WGS sequence"/>
</dbReference>
<evidence type="ECO:0000313" key="1">
    <source>
        <dbReference type="EMBL" id="CAG7833592.1"/>
    </source>
</evidence>
<dbReference type="EMBL" id="CAJVCH010569946">
    <property type="protein sequence ID" value="CAG7833592.1"/>
    <property type="molecule type" value="Genomic_DNA"/>
</dbReference>
<accession>A0A8J2PYY6</accession>
<dbReference type="AlphaFoldDB" id="A0A8J2PYY6"/>
<protein>
    <submittedName>
        <fullName evidence="1">Uncharacterized protein</fullName>
    </submittedName>
</protein>
<feature type="non-terminal residue" evidence="1">
    <location>
        <position position="1"/>
    </location>
</feature>
<keyword evidence="2" id="KW-1185">Reference proteome</keyword>
<organism evidence="1 2">
    <name type="scientific">Allacma fusca</name>
    <dbReference type="NCBI Taxonomy" id="39272"/>
    <lineage>
        <taxon>Eukaryota</taxon>
        <taxon>Metazoa</taxon>
        <taxon>Ecdysozoa</taxon>
        <taxon>Arthropoda</taxon>
        <taxon>Hexapoda</taxon>
        <taxon>Collembola</taxon>
        <taxon>Symphypleona</taxon>
        <taxon>Sminthuridae</taxon>
        <taxon>Allacma</taxon>
    </lineage>
</organism>
<reference evidence="1" key="1">
    <citation type="submission" date="2021-06" db="EMBL/GenBank/DDBJ databases">
        <authorList>
            <person name="Hodson N. C."/>
            <person name="Mongue J. A."/>
            <person name="Jaron S. K."/>
        </authorList>
    </citation>
    <scope>NUCLEOTIDE SEQUENCE</scope>
</reference>
<sequence length="70" mass="8165">NFNSLTLDLGPLSLMEKAIHVPVFTSDFIGFKFFYNYDITFEFVICYFAISQLTTMETSGFIKINDHRVR</sequence>
<evidence type="ECO:0000313" key="2">
    <source>
        <dbReference type="Proteomes" id="UP000708208"/>
    </source>
</evidence>
<comment type="caution">
    <text evidence="1">The sequence shown here is derived from an EMBL/GenBank/DDBJ whole genome shotgun (WGS) entry which is preliminary data.</text>
</comment>
<gene>
    <name evidence="1" type="ORF">AFUS01_LOCUS43200</name>
</gene>
<proteinExistence type="predicted"/>
<name>A0A8J2PYY6_9HEXA</name>